<sequence>MTILAILFVPSGNCAWMDTCAQYTARHGYQVIAVVSAWADAIRLARLHSAVVVAGRREHLPADRLPRLEIVVEEGDTPTNLPMRHRPRRTSVVNR</sequence>
<organism evidence="2 3">
    <name type="scientific">Rhizocola hellebori</name>
    <dbReference type="NCBI Taxonomy" id="1392758"/>
    <lineage>
        <taxon>Bacteria</taxon>
        <taxon>Bacillati</taxon>
        <taxon>Actinomycetota</taxon>
        <taxon>Actinomycetes</taxon>
        <taxon>Micromonosporales</taxon>
        <taxon>Micromonosporaceae</taxon>
        <taxon>Rhizocola</taxon>
    </lineage>
</organism>
<accession>A0A8J3VIV2</accession>
<keyword evidence="3" id="KW-1185">Reference proteome</keyword>
<evidence type="ECO:0000313" key="3">
    <source>
        <dbReference type="Proteomes" id="UP000612899"/>
    </source>
</evidence>
<dbReference type="AlphaFoldDB" id="A0A8J3VIV2"/>
<feature type="region of interest" description="Disordered" evidence="1">
    <location>
        <begin position="76"/>
        <end position="95"/>
    </location>
</feature>
<comment type="caution">
    <text evidence="2">The sequence shown here is derived from an EMBL/GenBank/DDBJ whole genome shotgun (WGS) entry which is preliminary data.</text>
</comment>
<proteinExistence type="predicted"/>
<dbReference type="EMBL" id="BONY01000036">
    <property type="protein sequence ID" value="GIH07451.1"/>
    <property type="molecule type" value="Genomic_DNA"/>
</dbReference>
<protein>
    <submittedName>
        <fullName evidence="2">Uncharacterized protein</fullName>
    </submittedName>
</protein>
<dbReference type="Proteomes" id="UP000612899">
    <property type="component" value="Unassembled WGS sequence"/>
</dbReference>
<evidence type="ECO:0000313" key="2">
    <source>
        <dbReference type="EMBL" id="GIH07451.1"/>
    </source>
</evidence>
<reference evidence="2" key="1">
    <citation type="submission" date="2021-01" db="EMBL/GenBank/DDBJ databases">
        <title>Whole genome shotgun sequence of Rhizocola hellebori NBRC 109834.</title>
        <authorList>
            <person name="Komaki H."/>
            <person name="Tamura T."/>
        </authorList>
    </citation>
    <scope>NUCLEOTIDE SEQUENCE</scope>
    <source>
        <strain evidence="2">NBRC 109834</strain>
    </source>
</reference>
<gene>
    <name evidence="2" type="ORF">Rhe02_55180</name>
</gene>
<evidence type="ECO:0000256" key="1">
    <source>
        <dbReference type="SAM" id="MobiDB-lite"/>
    </source>
</evidence>
<name>A0A8J3VIV2_9ACTN</name>